<sequence>MGGKASTASKNKWNAKTYDRINLTVKKGQKEVIQAHAEARGESVNGFINRAIAQTMEQDAEK</sequence>
<evidence type="ECO:0000313" key="1">
    <source>
        <dbReference type="EMBL" id="DAE29723.1"/>
    </source>
</evidence>
<name>A0A8S5REY4_9VIRU</name>
<dbReference type="InterPro" id="IPR013321">
    <property type="entry name" value="Arc_rbn_hlx_hlx"/>
</dbReference>
<dbReference type="Gene3D" id="1.10.1220.10">
    <property type="entry name" value="Met repressor-like"/>
    <property type="match status" value="1"/>
</dbReference>
<protein>
    <submittedName>
        <fullName evidence="1">Uncharacterized protein</fullName>
    </submittedName>
</protein>
<proteinExistence type="predicted"/>
<organism evidence="1">
    <name type="scientific">virus sp. ctJLD79</name>
    <dbReference type="NCBI Taxonomy" id="2827987"/>
    <lineage>
        <taxon>Viruses</taxon>
    </lineage>
</organism>
<dbReference type="EMBL" id="BK059097">
    <property type="protein sequence ID" value="DAE29723.1"/>
    <property type="molecule type" value="Genomic_DNA"/>
</dbReference>
<dbReference type="GO" id="GO:0006355">
    <property type="term" value="P:regulation of DNA-templated transcription"/>
    <property type="evidence" value="ECO:0007669"/>
    <property type="project" value="InterPro"/>
</dbReference>
<reference evidence="1" key="1">
    <citation type="journal article" date="2021" name="Proc. Natl. Acad. Sci. U.S.A.">
        <title>A Catalog of Tens of Thousands of Viruses from Human Metagenomes Reveals Hidden Associations with Chronic Diseases.</title>
        <authorList>
            <person name="Tisza M.J."/>
            <person name="Buck C.B."/>
        </authorList>
    </citation>
    <scope>NUCLEOTIDE SEQUENCE</scope>
    <source>
        <strain evidence="1">CtJLD79</strain>
    </source>
</reference>
<accession>A0A8S5REY4</accession>